<dbReference type="OrthoDB" id="5507507at2"/>
<accession>A0A2S9YAR2</accession>
<dbReference type="Gene3D" id="3.40.50.11970">
    <property type="match status" value="1"/>
</dbReference>
<reference evidence="1 2" key="1">
    <citation type="submission" date="2018-03" db="EMBL/GenBank/DDBJ databases">
        <title>Draft Genome Sequences of the Obligatory Marine Myxobacteria Enhygromyxa salina SWB005.</title>
        <authorList>
            <person name="Poehlein A."/>
            <person name="Moghaddam J.A."/>
            <person name="Harms H."/>
            <person name="Alanjari M."/>
            <person name="Koenig G.M."/>
            <person name="Daniel R."/>
            <person name="Schaeberle T.F."/>
        </authorList>
    </citation>
    <scope>NUCLEOTIDE SEQUENCE [LARGE SCALE GENOMIC DNA]</scope>
    <source>
        <strain evidence="1 2">SWB005</strain>
    </source>
</reference>
<organism evidence="1 2">
    <name type="scientific">Enhygromyxa salina</name>
    <dbReference type="NCBI Taxonomy" id="215803"/>
    <lineage>
        <taxon>Bacteria</taxon>
        <taxon>Pseudomonadati</taxon>
        <taxon>Myxococcota</taxon>
        <taxon>Polyangia</taxon>
        <taxon>Nannocystales</taxon>
        <taxon>Nannocystaceae</taxon>
        <taxon>Enhygromyxa</taxon>
    </lineage>
</organism>
<dbReference type="AlphaFoldDB" id="A0A2S9YAR2"/>
<name>A0A2S9YAR2_9BACT</name>
<dbReference type="RefSeq" id="WP_106391930.1">
    <property type="nucleotide sequence ID" value="NZ_PVNK01000126.1"/>
</dbReference>
<dbReference type="Pfam" id="PF03415">
    <property type="entry name" value="Peptidase_C11"/>
    <property type="match status" value="1"/>
</dbReference>
<proteinExistence type="predicted"/>
<evidence type="ECO:0000313" key="2">
    <source>
        <dbReference type="Proteomes" id="UP000237968"/>
    </source>
</evidence>
<dbReference type="InterPro" id="IPR005077">
    <property type="entry name" value="Peptidase_C11"/>
</dbReference>
<dbReference type="PANTHER" id="PTHR37835:SF1">
    <property type="entry name" value="ALPHA-CLOSTRIPAIN"/>
    <property type="match status" value="1"/>
</dbReference>
<dbReference type="EMBL" id="PVNK01000126">
    <property type="protein sequence ID" value="PRQ02193.1"/>
    <property type="molecule type" value="Genomic_DNA"/>
</dbReference>
<dbReference type="Proteomes" id="UP000237968">
    <property type="component" value="Unassembled WGS sequence"/>
</dbReference>
<dbReference type="PROSITE" id="PS51257">
    <property type="entry name" value="PROKAR_LIPOPROTEIN"/>
    <property type="match status" value="1"/>
</dbReference>
<sequence length="560" mass="60482">MLDRVGQTLVCAGLVACGAPSAKPERSALEPARALVRESANASAEAPRCRDAWAASPKTDWRYDFGRDARWTARGNEGYQDYAARVNRTGCVKDWTVLIYMAADVGDLEPFAVWNIHDMEMPLADGSAASTVDADVVVELDLAEPRGVRRMHLFTHEQGAAAENKDKAAREHFVGRSKVARLSSPIVEYAPDEPQDPAAALRAFVDWGLRSYPADRVMLVVWGHGAGWRASDDRSLKQPCPEAPSSAVDFLAEGGFGPDCSEGTVLDIPSLAKVVGEVALERRGSAIDVLVTDACLMQTVEITTELADAARYIVGYEQVGPHAGMPYLRLIPGLNGSVALPGKPDPRCGPIRDLGCEVAASVPAIYRAAVEEGFYSERIRGTTDAPVSETYTVSTVDTLALKRSLVPAMDELGDALVEFLDEEPPRTILVHELLRPGGLRGFAGETRDLGMVLTRLAQIVDEAELLGATLGSQRLRTAIARAEAALELAVLRSAHGSDYRGPQFPDGFGGLAVWLPRCESSLLARLGEFQRSSFYESLAGAGHPWERWLELSFGPQPDCD</sequence>
<protein>
    <submittedName>
        <fullName evidence="1">Clostripain family protein</fullName>
    </submittedName>
</protein>
<keyword evidence="2" id="KW-1185">Reference proteome</keyword>
<comment type="caution">
    <text evidence="1">The sequence shown here is derived from an EMBL/GenBank/DDBJ whole genome shotgun (WGS) entry which is preliminary data.</text>
</comment>
<gene>
    <name evidence="1" type="ORF">ENSA5_25280</name>
</gene>
<dbReference type="PANTHER" id="PTHR37835">
    <property type="entry name" value="ALPHA-CLOSTRIPAIN"/>
    <property type="match status" value="1"/>
</dbReference>
<evidence type="ECO:0000313" key="1">
    <source>
        <dbReference type="EMBL" id="PRQ02193.1"/>
    </source>
</evidence>